<dbReference type="InterPro" id="IPR050587">
    <property type="entry name" value="GNT1/Glycosyltrans_8"/>
</dbReference>
<dbReference type="GO" id="GO:0005797">
    <property type="term" value="C:Golgi medial cisterna"/>
    <property type="evidence" value="ECO:0007669"/>
    <property type="project" value="EnsemblFungi"/>
</dbReference>
<dbReference type="GeneID" id="34687322"/>
<dbReference type="AlphaFoldDB" id="A0A0C7N0Y5"/>
<proteinExistence type="predicted"/>
<protein>
    <submittedName>
        <fullName evidence="2">LALA0S09e02828g1_1</fullName>
    </submittedName>
</protein>
<dbReference type="RefSeq" id="XP_022630014.1">
    <property type="nucleotide sequence ID" value="XM_022770700.1"/>
</dbReference>
<dbReference type="InterPro" id="IPR002495">
    <property type="entry name" value="Glyco_trans_8"/>
</dbReference>
<sequence>MPFLSKRRLRIVLLVVGIVILTSITARIVVQFQLGKEIDHYRTFFKKNKDTLHDVYDPLSIKQIPYETLSALQEARLAEETGNPQKAVKWESYAYVNYATELEYLCNTLVLFKRLRSLNTKAKLVALVSRDLVESENSEKQRSSKLLLEKLVQVSPEQVVVKIVDSIVKPGDLTQWSKSLTKLLVFDQTEYERVVYLDSDAEVSNSMDELFFLPPYVTFAAPLTYWSLSKEDLQAANEEIHAFEQKNAKLENVLSVLNSRVKKKQPIYNHLPSVPNSLCFHTANIAKEILDTRSSASPVFNFGPREGIAKIAFSPNLMVIKPSAERFQYIKEYLLPKIIKQKGRYDTDLINAELYNLKQVIHSQFMLFRKLKTAFVPEVMVLPFGEYGLLTGSIRNDFHRELLSQEILGYKALRTPEQQTLKFLIGKSKFIHYTDSAISKPWYYSNFEQLQCQAKGDDADDVEKCRIWNSVYQNFWESKKVCEQ</sequence>
<dbReference type="Proteomes" id="UP000054304">
    <property type="component" value="Unassembled WGS sequence"/>
</dbReference>
<dbReference type="PANTHER" id="PTHR11183">
    <property type="entry name" value="GLYCOGENIN SUBFAMILY MEMBER"/>
    <property type="match status" value="1"/>
</dbReference>
<dbReference type="InterPro" id="IPR029044">
    <property type="entry name" value="Nucleotide-diphossugar_trans"/>
</dbReference>
<dbReference type="OrthoDB" id="2014201at2759"/>
<dbReference type="HOGENOM" id="CLU_034860_1_0_1"/>
<accession>A0A0C7N0Y5</accession>
<dbReference type="EMBL" id="LN736368">
    <property type="protein sequence ID" value="CEP63802.1"/>
    <property type="molecule type" value="Genomic_DNA"/>
</dbReference>
<evidence type="ECO:0000313" key="3">
    <source>
        <dbReference type="Proteomes" id="UP000054304"/>
    </source>
</evidence>
<dbReference type="Gene3D" id="3.90.550.10">
    <property type="entry name" value="Spore Coat Polysaccharide Biosynthesis Protein SpsA, Chain A"/>
    <property type="match status" value="1"/>
</dbReference>
<dbReference type="GO" id="GO:0006487">
    <property type="term" value="P:protein N-linked glycosylation"/>
    <property type="evidence" value="ECO:0007669"/>
    <property type="project" value="EnsemblFungi"/>
</dbReference>
<organism evidence="2 3">
    <name type="scientific">Lachancea lanzarotensis</name>
    <dbReference type="NCBI Taxonomy" id="1245769"/>
    <lineage>
        <taxon>Eukaryota</taxon>
        <taxon>Fungi</taxon>
        <taxon>Dikarya</taxon>
        <taxon>Ascomycota</taxon>
        <taxon>Saccharomycotina</taxon>
        <taxon>Saccharomycetes</taxon>
        <taxon>Saccharomycetales</taxon>
        <taxon>Saccharomycetaceae</taxon>
        <taxon>Lachancea</taxon>
    </lineage>
</organism>
<dbReference type="STRING" id="1245769.A0A0C7N0Y5"/>
<feature type="coiled-coil region" evidence="1">
    <location>
        <begin position="233"/>
        <end position="260"/>
    </location>
</feature>
<dbReference type="SUPFAM" id="SSF53448">
    <property type="entry name" value="Nucleotide-diphospho-sugar transferases"/>
    <property type="match status" value="1"/>
</dbReference>
<evidence type="ECO:0000256" key="1">
    <source>
        <dbReference type="SAM" id="Coils"/>
    </source>
</evidence>
<gene>
    <name evidence="2" type="ORF">LALA0_S09e02828g</name>
</gene>
<name>A0A0C7N0Y5_9SACH</name>
<keyword evidence="1" id="KW-0175">Coiled coil</keyword>
<evidence type="ECO:0000313" key="2">
    <source>
        <dbReference type="EMBL" id="CEP63802.1"/>
    </source>
</evidence>
<reference evidence="2 3" key="1">
    <citation type="submission" date="2014-12" db="EMBL/GenBank/DDBJ databases">
        <authorList>
            <person name="Neuveglise Cecile"/>
        </authorList>
    </citation>
    <scope>NUCLEOTIDE SEQUENCE [LARGE SCALE GENOMIC DNA]</scope>
    <source>
        <strain evidence="2 3">CBS 12615</strain>
    </source>
</reference>
<dbReference type="Pfam" id="PF01501">
    <property type="entry name" value="Glyco_transf_8"/>
    <property type="match status" value="1"/>
</dbReference>
<dbReference type="GO" id="GO:0008375">
    <property type="term" value="F:acetylglucosaminyltransferase activity"/>
    <property type="evidence" value="ECO:0007669"/>
    <property type="project" value="EnsemblFungi"/>
</dbReference>
<keyword evidence="3" id="KW-1185">Reference proteome</keyword>